<dbReference type="Gene3D" id="3.30.200.20">
    <property type="entry name" value="Phosphorylase Kinase, domain 1"/>
    <property type="match status" value="1"/>
</dbReference>
<gene>
    <name evidence="1" type="ORF">METZ01_LOCUS196898</name>
</gene>
<organism evidence="1">
    <name type="scientific">marine metagenome</name>
    <dbReference type="NCBI Taxonomy" id="408172"/>
    <lineage>
        <taxon>unclassified sequences</taxon>
        <taxon>metagenomes</taxon>
        <taxon>ecological metagenomes</taxon>
    </lineage>
</organism>
<accession>A0A382E1M0</accession>
<proteinExistence type="predicted"/>
<feature type="non-terminal residue" evidence="1">
    <location>
        <position position="150"/>
    </location>
</feature>
<protein>
    <recommendedName>
        <fullName evidence="2">Aminoglycoside phosphotransferase domain-containing protein</fullName>
    </recommendedName>
</protein>
<evidence type="ECO:0000313" key="1">
    <source>
        <dbReference type="EMBL" id="SVB44044.1"/>
    </source>
</evidence>
<dbReference type="SUPFAM" id="SSF56112">
    <property type="entry name" value="Protein kinase-like (PK-like)"/>
    <property type="match status" value="1"/>
</dbReference>
<reference evidence="1" key="1">
    <citation type="submission" date="2018-05" db="EMBL/GenBank/DDBJ databases">
        <authorList>
            <person name="Lanie J.A."/>
            <person name="Ng W.-L."/>
            <person name="Kazmierczak K.M."/>
            <person name="Andrzejewski T.M."/>
            <person name="Davidsen T.M."/>
            <person name="Wayne K.J."/>
            <person name="Tettelin H."/>
            <person name="Glass J.I."/>
            <person name="Rusch D."/>
            <person name="Podicherti R."/>
            <person name="Tsui H.-C.T."/>
            <person name="Winkler M.E."/>
        </authorList>
    </citation>
    <scope>NUCLEOTIDE SEQUENCE</scope>
</reference>
<sequence length="150" mass="17412">MQEESSIKNKLFRWSNSKLRKLNKREAETIVELREEASSRKYYRLLVDGGSFIGVFSPPEKEPIKRFLDINKIFISQGISVPKILSFDEKKGFILVEDFGDSVFQYQLNSENASSLYTIAFNELILIQFIANQKIPSISKEEAFRQMSLF</sequence>
<evidence type="ECO:0008006" key="2">
    <source>
        <dbReference type="Google" id="ProtNLM"/>
    </source>
</evidence>
<dbReference type="InterPro" id="IPR011009">
    <property type="entry name" value="Kinase-like_dom_sf"/>
</dbReference>
<name>A0A382E1M0_9ZZZZ</name>
<dbReference type="EMBL" id="UINC01042003">
    <property type="protein sequence ID" value="SVB44044.1"/>
    <property type="molecule type" value="Genomic_DNA"/>
</dbReference>
<dbReference type="AlphaFoldDB" id="A0A382E1M0"/>
<feature type="non-terminal residue" evidence="1">
    <location>
        <position position="1"/>
    </location>
</feature>